<name>A0A7M2RHI4_9FIRM</name>
<feature type="chain" id="PRO_5039430355" evidence="2">
    <location>
        <begin position="32"/>
        <end position="164"/>
    </location>
</feature>
<keyword evidence="1" id="KW-1133">Transmembrane helix</keyword>
<accession>A0A7M2RHI4</accession>
<keyword evidence="1" id="KW-0812">Transmembrane</keyword>
<evidence type="ECO:0000256" key="1">
    <source>
        <dbReference type="SAM" id="Phobius"/>
    </source>
</evidence>
<keyword evidence="2" id="KW-0732">Signal</keyword>
<feature type="domain" description="VanZ-like" evidence="3">
    <location>
        <begin position="16"/>
        <end position="153"/>
    </location>
</feature>
<dbReference type="Proteomes" id="UP000593601">
    <property type="component" value="Chromosome"/>
</dbReference>
<evidence type="ECO:0000259" key="3">
    <source>
        <dbReference type="Pfam" id="PF04892"/>
    </source>
</evidence>
<evidence type="ECO:0000256" key="2">
    <source>
        <dbReference type="SAM" id="SignalP"/>
    </source>
</evidence>
<dbReference type="NCBIfam" id="NF037970">
    <property type="entry name" value="vanZ_1"/>
    <property type="match status" value="1"/>
</dbReference>
<dbReference type="PIRSF" id="PIRSF019083">
    <property type="entry name" value="UCP019083_VanZ"/>
    <property type="match status" value="1"/>
</dbReference>
<dbReference type="InterPro" id="IPR016747">
    <property type="entry name" value="Phosphotransbutyrylase"/>
</dbReference>
<proteinExistence type="predicted"/>
<dbReference type="RefSeq" id="WP_193735908.1">
    <property type="nucleotide sequence ID" value="NZ_CP063304.1"/>
</dbReference>
<dbReference type="AlphaFoldDB" id="A0A7M2RHI4"/>
<feature type="transmembrane region" description="Helical" evidence="1">
    <location>
        <begin position="97"/>
        <end position="116"/>
    </location>
</feature>
<sequence>MKRLLKTLCKPLSFLPALCMMYLIFSFSGQAGEESSKLSLKVTKTAVIAINKVTDQGWNEAQMEQRVQQYHHYVRKAAHMTEYCILAITIATPLHVYGLRGIALILVSGIICLLFAAGDEYHQSFVAARVPSGKDVLIDSTGALMGIFLTLLFSWIARGGKKTL</sequence>
<evidence type="ECO:0000313" key="5">
    <source>
        <dbReference type="Proteomes" id="UP000593601"/>
    </source>
</evidence>
<dbReference type="EMBL" id="CP063304">
    <property type="protein sequence ID" value="QOV19588.1"/>
    <property type="molecule type" value="Genomic_DNA"/>
</dbReference>
<protein>
    <submittedName>
        <fullName evidence="4">VanZ family protein</fullName>
    </submittedName>
</protein>
<gene>
    <name evidence="4" type="ORF">INP51_00975</name>
</gene>
<keyword evidence="5" id="KW-1185">Reference proteome</keyword>
<dbReference type="InterPro" id="IPR006976">
    <property type="entry name" value="VanZ-like"/>
</dbReference>
<reference evidence="4 5" key="1">
    <citation type="submission" date="2020-10" db="EMBL/GenBank/DDBJ databases">
        <title>Blautia liquoris sp.nov., isolated from the mud in a fermentation cellar used for the production of Chinese strong-flavoured liquor.</title>
        <authorList>
            <person name="Lu L."/>
        </authorList>
    </citation>
    <scope>NUCLEOTIDE SEQUENCE [LARGE SCALE GENOMIC DNA]</scope>
    <source>
        <strain evidence="4 5">LZLJ-3</strain>
    </source>
</reference>
<feature type="signal peptide" evidence="2">
    <location>
        <begin position="1"/>
        <end position="31"/>
    </location>
</feature>
<feature type="transmembrane region" description="Helical" evidence="1">
    <location>
        <begin position="136"/>
        <end position="157"/>
    </location>
</feature>
<organism evidence="4 5">
    <name type="scientific">Blautia liquoris</name>
    <dbReference type="NCBI Taxonomy" id="2779518"/>
    <lineage>
        <taxon>Bacteria</taxon>
        <taxon>Bacillati</taxon>
        <taxon>Bacillota</taxon>
        <taxon>Clostridia</taxon>
        <taxon>Lachnospirales</taxon>
        <taxon>Lachnospiraceae</taxon>
        <taxon>Blautia</taxon>
    </lineage>
</organism>
<dbReference type="KEGG" id="bliq:INP51_00975"/>
<evidence type="ECO:0000313" key="4">
    <source>
        <dbReference type="EMBL" id="QOV19588.1"/>
    </source>
</evidence>
<dbReference type="Pfam" id="PF04892">
    <property type="entry name" value="VanZ"/>
    <property type="match status" value="1"/>
</dbReference>
<keyword evidence="1" id="KW-0472">Membrane</keyword>